<dbReference type="GO" id="GO:0048472">
    <property type="term" value="F:threonine-phosphate decarboxylase activity"/>
    <property type="evidence" value="ECO:0007669"/>
    <property type="project" value="InterPro"/>
</dbReference>
<evidence type="ECO:0000256" key="5">
    <source>
        <dbReference type="ARBA" id="ARBA00016185"/>
    </source>
</evidence>
<evidence type="ECO:0000256" key="7">
    <source>
        <dbReference type="ARBA" id="ARBA00022573"/>
    </source>
</evidence>
<organism evidence="12 13">
    <name type="scientific">Halogranum rubrum</name>
    <dbReference type="NCBI Taxonomy" id="553466"/>
    <lineage>
        <taxon>Archaea</taxon>
        <taxon>Methanobacteriati</taxon>
        <taxon>Methanobacteriota</taxon>
        <taxon>Stenosarchaea group</taxon>
        <taxon>Halobacteria</taxon>
        <taxon>Halobacteriales</taxon>
        <taxon>Haloferacaceae</taxon>
    </lineage>
</organism>
<evidence type="ECO:0000256" key="11">
    <source>
        <dbReference type="HAMAP-Rule" id="MF_00024"/>
    </source>
</evidence>
<keyword evidence="7 11" id="KW-0169">Cobalamin biosynthesis</keyword>
<evidence type="ECO:0000313" key="12">
    <source>
        <dbReference type="EMBL" id="SFK98211.1"/>
    </source>
</evidence>
<dbReference type="NCBIfam" id="TIGR00380">
    <property type="entry name" value="cobal_cbiB"/>
    <property type="match status" value="1"/>
</dbReference>
<feature type="transmembrane region" description="Helical" evidence="11">
    <location>
        <begin position="279"/>
        <end position="299"/>
    </location>
</feature>
<dbReference type="STRING" id="553466.SAMN04487950_1738"/>
<comment type="subcellular location">
    <subcellularLocation>
        <location evidence="2 11">Cell membrane</location>
        <topology evidence="2 11">Multi-pass membrane protein</topology>
    </subcellularLocation>
</comment>
<feature type="transmembrane region" description="Helical" evidence="11">
    <location>
        <begin position="76"/>
        <end position="97"/>
    </location>
</feature>
<feature type="transmembrane region" description="Helical" evidence="11">
    <location>
        <begin position="48"/>
        <end position="69"/>
    </location>
</feature>
<dbReference type="HAMAP" id="MF_00024">
    <property type="entry name" value="CobD_CbiB"/>
    <property type="match status" value="1"/>
</dbReference>
<evidence type="ECO:0000256" key="3">
    <source>
        <dbReference type="ARBA" id="ARBA00004953"/>
    </source>
</evidence>
<reference evidence="13" key="1">
    <citation type="submission" date="2016-10" db="EMBL/GenBank/DDBJ databases">
        <authorList>
            <person name="Varghese N."/>
            <person name="Submissions S."/>
        </authorList>
    </citation>
    <scope>NUCLEOTIDE SEQUENCE [LARGE SCALE GENOMIC DNA]</scope>
    <source>
        <strain evidence="13">CGMCC 1.7738</strain>
    </source>
</reference>
<proteinExistence type="inferred from homology"/>
<dbReference type="GO" id="GO:0005886">
    <property type="term" value="C:plasma membrane"/>
    <property type="evidence" value="ECO:0007669"/>
    <property type="project" value="UniProtKB-SubCell"/>
</dbReference>
<keyword evidence="9 11" id="KW-1133">Transmembrane helix</keyword>
<dbReference type="GO" id="GO:0015420">
    <property type="term" value="F:ABC-type vitamin B12 transporter activity"/>
    <property type="evidence" value="ECO:0007669"/>
    <property type="project" value="UniProtKB-UniRule"/>
</dbReference>
<keyword evidence="13" id="KW-1185">Reference proteome</keyword>
<dbReference type="EMBL" id="FOTC01000002">
    <property type="protein sequence ID" value="SFK98211.1"/>
    <property type="molecule type" value="Genomic_DNA"/>
</dbReference>
<keyword evidence="8 11" id="KW-0812">Transmembrane</keyword>
<accession>A0A1I4E234</accession>
<evidence type="ECO:0000256" key="6">
    <source>
        <dbReference type="ARBA" id="ARBA00022475"/>
    </source>
</evidence>
<keyword evidence="6 11" id="KW-1003">Cell membrane</keyword>
<dbReference type="PANTHER" id="PTHR34308:SF1">
    <property type="entry name" value="COBALAMIN BIOSYNTHESIS PROTEIN CBIB"/>
    <property type="match status" value="1"/>
</dbReference>
<comment type="function">
    <text evidence="1 11">Converts cobyric acid to cobinamide by the addition of aminopropanol on the F carboxylic group.</text>
</comment>
<sequence>MGLTATTAVVLGAGLDVVFAEPPTRVHPVVWFGKIVEPFDREWSNPRAASVVVALGLPFLAAFVVWSVVDAVVSILPAAGALLAAVVLFSTTSLRMLTDTTRDVVALTERDLEAARTELRALAGRDASALSRGEVRSAAVESLAENLADGLVGPLLGFVLFAPLSLSLGTAAAVWVKAVNTLDSMLGYRSKPVGWAPARLDDAVMWVPARLSALLLALAAHDPTALHRAREDARVPSSPNSGWPMATLAVALDVRLEKTGHYRLNAGHPLPTAVDAEHAVRVVTGAGLLAVALAGVVVWF</sequence>
<dbReference type="RefSeq" id="WP_089868517.1">
    <property type="nucleotide sequence ID" value="NZ_FOTC01000002.1"/>
</dbReference>
<evidence type="ECO:0000256" key="2">
    <source>
        <dbReference type="ARBA" id="ARBA00004651"/>
    </source>
</evidence>
<evidence type="ECO:0000256" key="1">
    <source>
        <dbReference type="ARBA" id="ARBA00003384"/>
    </source>
</evidence>
<evidence type="ECO:0000313" key="13">
    <source>
        <dbReference type="Proteomes" id="UP000199607"/>
    </source>
</evidence>
<evidence type="ECO:0000256" key="10">
    <source>
        <dbReference type="ARBA" id="ARBA00023136"/>
    </source>
</evidence>
<dbReference type="Proteomes" id="UP000199607">
    <property type="component" value="Unassembled WGS sequence"/>
</dbReference>
<comment type="similarity">
    <text evidence="4 11">Belongs to the CobD/CbiB family.</text>
</comment>
<comment type="caution">
    <text evidence="11">Lacks conserved residue(s) required for the propagation of feature annotation.</text>
</comment>
<name>A0A1I4E234_9EURY</name>
<dbReference type="AlphaFoldDB" id="A0A1I4E234"/>
<gene>
    <name evidence="11" type="primary">cobD</name>
    <name evidence="12" type="ORF">SAMN04487950_1738</name>
</gene>
<dbReference type="InterPro" id="IPR004485">
    <property type="entry name" value="Cobalamin_biosynth_CobD/CbiB"/>
</dbReference>
<protein>
    <recommendedName>
        <fullName evidence="5 11">Probable cobalamin biosynthesis protein CobD</fullName>
    </recommendedName>
</protein>
<dbReference type="GO" id="GO:0009236">
    <property type="term" value="P:cobalamin biosynthetic process"/>
    <property type="evidence" value="ECO:0007669"/>
    <property type="project" value="UniProtKB-UniRule"/>
</dbReference>
<dbReference type="UniPathway" id="UPA00148"/>
<feature type="transmembrane region" description="Helical" evidence="11">
    <location>
        <begin position="155"/>
        <end position="176"/>
    </location>
</feature>
<dbReference type="Pfam" id="PF03186">
    <property type="entry name" value="CobD_Cbib"/>
    <property type="match status" value="1"/>
</dbReference>
<evidence type="ECO:0000256" key="4">
    <source>
        <dbReference type="ARBA" id="ARBA00006263"/>
    </source>
</evidence>
<dbReference type="PANTHER" id="PTHR34308">
    <property type="entry name" value="COBALAMIN BIOSYNTHESIS PROTEIN CBIB"/>
    <property type="match status" value="1"/>
</dbReference>
<comment type="pathway">
    <text evidence="3 11">Cofactor biosynthesis; adenosylcobalamin biosynthesis.</text>
</comment>
<evidence type="ECO:0000256" key="9">
    <source>
        <dbReference type="ARBA" id="ARBA00022989"/>
    </source>
</evidence>
<evidence type="ECO:0000256" key="8">
    <source>
        <dbReference type="ARBA" id="ARBA00022692"/>
    </source>
</evidence>
<keyword evidence="10 11" id="KW-0472">Membrane</keyword>